<gene>
    <name evidence="1" type="ORF">D7N80_25695</name>
</gene>
<protein>
    <submittedName>
        <fullName evidence="1">Type I toxin-antitoxin system hok family toxin</fullName>
    </submittedName>
</protein>
<dbReference type="EMBL" id="RVVJ01000047">
    <property type="protein sequence ID" value="MML56613.1"/>
    <property type="molecule type" value="Genomic_DNA"/>
</dbReference>
<name>A0A403QPG3_SALET</name>
<dbReference type="AlphaFoldDB" id="A0A403QPG3"/>
<evidence type="ECO:0000313" key="1">
    <source>
        <dbReference type="EMBL" id="MML56613.1"/>
    </source>
</evidence>
<comment type="caution">
    <text evidence="1">The sequence shown here is derived from an EMBL/GenBank/DDBJ whole genome shotgun (WGS) entry which is preliminary data.</text>
</comment>
<dbReference type="Proteomes" id="UP000885348">
    <property type="component" value="Unassembled WGS sequence"/>
</dbReference>
<sequence length="39" mass="4250">MIAGAVYLGSLVLNNKHLCDVSFRGGKAEIVAHMVYESR</sequence>
<proteinExistence type="predicted"/>
<reference evidence="1" key="1">
    <citation type="submission" date="2018-09" db="EMBL/GenBank/DDBJ databases">
        <authorList>
            <person name="Ashton P.M."/>
            <person name="Dallman T."/>
            <person name="Nair S."/>
            <person name="De Pinna E."/>
            <person name="Peters T."/>
            <person name="Grant K."/>
        </authorList>
    </citation>
    <scope>NUCLEOTIDE SEQUENCE [LARGE SCALE GENOMIC DNA]</scope>
    <source>
        <strain evidence="1">598938</strain>
    </source>
</reference>
<organism evidence="1">
    <name type="scientific">Salmonella enterica I</name>
    <dbReference type="NCBI Taxonomy" id="59201"/>
    <lineage>
        <taxon>Bacteria</taxon>
        <taxon>Pseudomonadati</taxon>
        <taxon>Pseudomonadota</taxon>
        <taxon>Gammaproteobacteria</taxon>
        <taxon>Enterobacterales</taxon>
        <taxon>Enterobacteriaceae</taxon>
        <taxon>Salmonella</taxon>
    </lineage>
</organism>
<accession>A0A403QPG3</accession>